<name>A0A016RWU7_9BILA</name>
<dbReference type="EMBL" id="JARK01001685">
    <property type="protein sequence ID" value="EYB82828.1"/>
    <property type="molecule type" value="Genomic_DNA"/>
</dbReference>
<gene>
    <name evidence="1" type="primary">Acey_s0349.g3188</name>
    <name evidence="1" type="ORF">Y032_0349g3188</name>
</gene>
<keyword evidence="2" id="KW-1185">Reference proteome</keyword>
<comment type="caution">
    <text evidence="1">The sequence shown here is derived from an EMBL/GenBank/DDBJ whole genome shotgun (WGS) entry which is preliminary data.</text>
</comment>
<evidence type="ECO:0000313" key="2">
    <source>
        <dbReference type="Proteomes" id="UP000024635"/>
    </source>
</evidence>
<accession>A0A016RWU7</accession>
<dbReference type="Proteomes" id="UP000024635">
    <property type="component" value="Unassembled WGS sequence"/>
</dbReference>
<protein>
    <submittedName>
        <fullName evidence="1">Uncharacterized protein</fullName>
    </submittedName>
</protein>
<sequence length="66" mass="7697">MNQNKPELYVGDKDRGNDTYRSPRYIAMDRCQTELIVSFVWSLLFHFIRVAIAGGRGEVWAYSKII</sequence>
<reference evidence="2" key="1">
    <citation type="journal article" date="2015" name="Nat. Genet.">
        <title>The genome and transcriptome of the zoonotic hookworm Ancylostoma ceylanicum identify infection-specific gene families.</title>
        <authorList>
            <person name="Schwarz E.M."/>
            <person name="Hu Y."/>
            <person name="Antoshechkin I."/>
            <person name="Miller M.M."/>
            <person name="Sternberg P.W."/>
            <person name="Aroian R.V."/>
        </authorList>
    </citation>
    <scope>NUCLEOTIDE SEQUENCE</scope>
    <source>
        <strain evidence="2">HY135</strain>
    </source>
</reference>
<evidence type="ECO:0000313" key="1">
    <source>
        <dbReference type="EMBL" id="EYB82828.1"/>
    </source>
</evidence>
<proteinExistence type="predicted"/>
<organism evidence="1 2">
    <name type="scientific">Ancylostoma ceylanicum</name>
    <dbReference type="NCBI Taxonomy" id="53326"/>
    <lineage>
        <taxon>Eukaryota</taxon>
        <taxon>Metazoa</taxon>
        <taxon>Ecdysozoa</taxon>
        <taxon>Nematoda</taxon>
        <taxon>Chromadorea</taxon>
        <taxon>Rhabditida</taxon>
        <taxon>Rhabditina</taxon>
        <taxon>Rhabditomorpha</taxon>
        <taxon>Strongyloidea</taxon>
        <taxon>Ancylostomatidae</taxon>
        <taxon>Ancylostomatinae</taxon>
        <taxon>Ancylostoma</taxon>
    </lineage>
</organism>
<dbReference type="AlphaFoldDB" id="A0A016RWU7"/>